<protein>
    <submittedName>
        <fullName evidence="1">Uncharacterized protein</fullName>
    </submittedName>
</protein>
<dbReference type="RefSeq" id="WP_209214700.1">
    <property type="nucleotide sequence ID" value="NZ_JAFFZM010000035.1"/>
</dbReference>
<name>A0ABS3Y6S0_9ACTN</name>
<organism evidence="1 2">
    <name type="scientific">Streptomyces smyrnaeus</name>
    <dbReference type="NCBI Taxonomy" id="1387713"/>
    <lineage>
        <taxon>Bacteria</taxon>
        <taxon>Bacillati</taxon>
        <taxon>Actinomycetota</taxon>
        <taxon>Actinomycetes</taxon>
        <taxon>Kitasatosporales</taxon>
        <taxon>Streptomycetaceae</taxon>
        <taxon>Streptomyces</taxon>
    </lineage>
</organism>
<evidence type="ECO:0000313" key="2">
    <source>
        <dbReference type="Proteomes" id="UP000721954"/>
    </source>
</evidence>
<dbReference type="Proteomes" id="UP000721954">
    <property type="component" value="Unassembled WGS sequence"/>
</dbReference>
<dbReference type="GeneID" id="96263559"/>
<sequence length="178" mass="19425">MISAAIDKPEARADALLFRWTEAAAEDRAVVLSALATEARTANTPHPPTTPGSRLATWLRQEAWFWPIEQPSSPPEPFLVTPKSLRTSPAEQLVAAILLLTAVHTGQLPPMPARCGTCGTDVGLTLHVEVQDSGPGLHQFLCQQCRRQSSQQYVPPKVDVLLRRLEAKRVQGQASTSF</sequence>
<comment type="caution">
    <text evidence="1">The sequence shown here is derived from an EMBL/GenBank/DDBJ whole genome shotgun (WGS) entry which is preliminary data.</text>
</comment>
<keyword evidence="2" id="KW-1185">Reference proteome</keyword>
<evidence type="ECO:0000313" key="1">
    <source>
        <dbReference type="EMBL" id="MBO8203183.1"/>
    </source>
</evidence>
<gene>
    <name evidence="1" type="ORF">JW613_33620</name>
</gene>
<proteinExistence type="predicted"/>
<accession>A0ABS3Y6S0</accession>
<reference evidence="1 2" key="1">
    <citation type="submission" date="2021-02" db="EMBL/GenBank/DDBJ databases">
        <title>Streptomyces spirodelae sp. nov., isolated from duckweed.</title>
        <authorList>
            <person name="Saimee Y."/>
            <person name="Duangmal K."/>
        </authorList>
    </citation>
    <scope>NUCLEOTIDE SEQUENCE [LARGE SCALE GENOMIC DNA]</scope>
    <source>
        <strain evidence="1 2">DSM 42105</strain>
    </source>
</reference>
<dbReference type="EMBL" id="JAFFZM010000035">
    <property type="protein sequence ID" value="MBO8203183.1"/>
    <property type="molecule type" value="Genomic_DNA"/>
</dbReference>